<evidence type="ECO:0000313" key="3">
    <source>
        <dbReference type="EMBL" id="MBK5072047.1"/>
    </source>
</evidence>
<proteinExistence type="predicted"/>
<evidence type="ECO:0000259" key="1">
    <source>
        <dbReference type="Pfam" id="PF10000"/>
    </source>
</evidence>
<dbReference type="Pfam" id="PF13840">
    <property type="entry name" value="ACT_7"/>
    <property type="match status" value="1"/>
</dbReference>
<evidence type="ECO:0000313" key="5">
    <source>
        <dbReference type="Proteomes" id="UP000807542"/>
    </source>
</evidence>
<protein>
    <submittedName>
        <fullName evidence="4">ACT domain-containing protein</fullName>
    </submittedName>
</protein>
<dbReference type="Proteomes" id="UP000807542">
    <property type="component" value="Unassembled WGS sequence"/>
</dbReference>
<dbReference type="InterPro" id="IPR045865">
    <property type="entry name" value="ACT-like_dom_sf"/>
</dbReference>
<dbReference type="RefSeq" id="WP_228397253.1">
    <property type="nucleotide sequence ID" value="NZ_JADRCP010000001.1"/>
</dbReference>
<feature type="domain" description="CASTOR ACT" evidence="2">
    <location>
        <begin position="72"/>
        <end position="127"/>
    </location>
</feature>
<feature type="domain" description="DUF2241" evidence="1">
    <location>
        <begin position="4"/>
        <end position="70"/>
    </location>
</feature>
<sequence length="138" mass="15212">MQPIKQLSTLLSSMSPALSSETYVFCTVVEEFSEQLFRFKPKGLFVEQEGITLIITQQTALAHQLAFSGTFHQITLTVHSSLEAVGLTAAVSKALADNNISANVVAAYYHDHIFVPEQDADRALNTLIELQQHHANLN</sequence>
<keyword evidence="6" id="KW-1185">Reference proteome</keyword>
<evidence type="ECO:0000259" key="2">
    <source>
        <dbReference type="Pfam" id="PF13840"/>
    </source>
</evidence>
<dbReference type="Proteomes" id="UP001296969">
    <property type="component" value="Unassembled WGS sequence"/>
</dbReference>
<dbReference type="EMBL" id="JADRCQ010000001">
    <property type="protein sequence ID" value="MBK5072047.1"/>
    <property type="molecule type" value="Genomic_DNA"/>
</dbReference>
<name>A0A9D7FWD1_9GAMM</name>
<dbReference type="AlphaFoldDB" id="A0A9D7FWD1"/>
<dbReference type="InterPro" id="IPR027795">
    <property type="entry name" value="CASTOR_ACT_dom"/>
</dbReference>
<organism evidence="4 5">
    <name type="scientific">Limnobaculum xujianqingii</name>
    <dbReference type="NCBI Taxonomy" id="2738837"/>
    <lineage>
        <taxon>Bacteria</taxon>
        <taxon>Pseudomonadati</taxon>
        <taxon>Pseudomonadota</taxon>
        <taxon>Gammaproteobacteria</taxon>
        <taxon>Enterobacterales</taxon>
        <taxon>Budviciaceae</taxon>
        <taxon>Limnobaculum</taxon>
    </lineage>
</organism>
<dbReference type="PANTHER" id="PTHR39199:SF1">
    <property type="entry name" value="BLR5128 PROTEIN"/>
    <property type="match status" value="1"/>
</dbReference>
<dbReference type="InterPro" id="IPR018717">
    <property type="entry name" value="DUF2241"/>
</dbReference>
<comment type="caution">
    <text evidence="4">The sequence shown here is derived from an EMBL/GenBank/DDBJ whole genome shotgun (WGS) entry which is preliminary data.</text>
</comment>
<dbReference type="Gene3D" id="3.30.2130.10">
    <property type="entry name" value="VC0802-like"/>
    <property type="match status" value="1"/>
</dbReference>
<dbReference type="EMBL" id="JADRCP010000001">
    <property type="protein sequence ID" value="MBK5175356.1"/>
    <property type="molecule type" value="Genomic_DNA"/>
</dbReference>
<gene>
    <name evidence="4" type="ORF">I2492_03310</name>
    <name evidence="3" type="ORF">I2493_03310</name>
</gene>
<dbReference type="SUPFAM" id="SSF55021">
    <property type="entry name" value="ACT-like"/>
    <property type="match status" value="2"/>
</dbReference>
<reference evidence="4 6" key="1">
    <citation type="submission" date="2020-11" db="EMBL/GenBank/DDBJ databases">
        <title>Insectihabitans protaetiae gen. nov. sp. nov. and Insectihabitans allomyrinae sp. nov., isolated from larvae of Protaetia brevitarsis seulensis and Allomyrina dichotoma, respectively.</title>
        <authorList>
            <person name="Lee S.D."/>
            <person name="Byeon Y.-S."/>
            <person name="Kim S.-M."/>
            <person name="Yang H.L."/>
            <person name="Kim I.S."/>
        </authorList>
    </citation>
    <scope>NUCLEOTIDE SEQUENCE</scope>
    <source>
        <strain evidence="4">CWB-B4</strain>
        <strain evidence="3 6">CWB-B43</strain>
    </source>
</reference>
<dbReference type="Pfam" id="PF10000">
    <property type="entry name" value="ACT_3"/>
    <property type="match status" value="1"/>
</dbReference>
<evidence type="ECO:0000313" key="6">
    <source>
        <dbReference type="Proteomes" id="UP001296969"/>
    </source>
</evidence>
<dbReference type="PANTHER" id="PTHR39199">
    <property type="entry name" value="BLR5128 PROTEIN"/>
    <property type="match status" value="1"/>
</dbReference>
<accession>A0A9D7FWD1</accession>
<evidence type="ECO:0000313" key="4">
    <source>
        <dbReference type="EMBL" id="MBK5175356.1"/>
    </source>
</evidence>